<keyword evidence="1" id="KW-0732">Signal</keyword>
<gene>
    <name evidence="2" type="ORF">Ani05nite_09960</name>
</gene>
<organism evidence="2 3">
    <name type="scientific">Actinoplanes nipponensis</name>
    <dbReference type="NCBI Taxonomy" id="135950"/>
    <lineage>
        <taxon>Bacteria</taxon>
        <taxon>Bacillati</taxon>
        <taxon>Actinomycetota</taxon>
        <taxon>Actinomycetes</taxon>
        <taxon>Micromonosporales</taxon>
        <taxon>Micromonosporaceae</taxon>
        <taxon>Actinoplanes</taxon>
    </lineage>
</organism>
<reference evidence="2" key="1">
    <citation type="submission" date="2021-01" db="EMBL/GenBank/DDBJ databases">
        <title>Whole genome shotgun sequence of Actinoplanes nipponensis NBRC 14063.</title>
        <authorList>
            <person name="Komaki H."/>
            <person name="Tamura T."/>
        </authorList>
    </citation>
    <scope>NUCLEOTIDE SEQUENCE</scope>
    <source>
        <strain evidence="2">NBRC 14063</strain>
    </source>
</reference>
<accession>A0A919JD98</accession>
<sequence>MRVVKTMLLAAALVAVAAVPAAAAPGSGGGGGGGGWEPTSTPPFVIPAGQVCAFEVKGDIVADREWMRTPATFPDGKPQVQDFRGVLVIRYTNTGNGRSVVRDATGSIRVYSLPDGSRIQQLHGHNALPVRAANTGFPGGDYITSGDFVVIDRPGGVREIPVQLGTMENLCKTLA</sequence>
<keyword evidence="3" id="KW-1185">Reference proteome</keyword>
<dbReference type="EMBL" id="BOMQ01000011">
    <property type="protein sequence ID" value="GIE47462.1"/>
    <property type="molecule type" value="Genomic_DNA"/>
</dbReference>
<protein>
    <recommendedName>
        <fullName evidence="4">Secreted protein</fullName>
    </recommendedName>
</protein>
<evidence type="ECO:0000313" key="2">
    <source>
        <dbReference type="EMBL" id="GIE47462.1"/>
    </source>
</evidence>
<feature type="signal peptide" evidence="1">
    <location>
        <begin position="1"/>
        <end position="23"/>
    </location>
</feature>
<evidence type="ECO:0000313" key="3">
    <source>
        <dbReference type="Proteomes" id="UP000647172"/>
    </source>
</evidence>
<feature type="chain" id="PRO_5037863407" description="Secreted protein" evidence="1">
    <location>
        <begin position="24"/>
        <end position="175"/>
    </location>
</feature>
<dbReference type="AlphaFoldDB" id="A0A919JD98"/>
<comment type="caution">
    <text evidence="2">The sequence shown here is derived from an EMBL/GenBank/DDBJ whole genome shotgun (WGS) entry which is preliminary data.</text>
</comment>
<name>A0A919JD98_9ACTN</name>
<evidence type="ECO:0008006" key="4">
    <source>
        <dbReference type="Google" id="ProtNLM"/>
    </source>
</evidence>
<dbReference type="Proteomes" id="UP000647172">
    <property type="component" value="Unassembled WGS sequence"/>
</dbReference>
<proteinExistence type="predicted"/>
<evidence type="ECO:0000256" key="1">
    <source>
        <dbReference type="SAM" id="SignalP"/>
    </source>
</evidence>